<accession>A0A419R3F1</accession>
<comment type="caution">
    <text evidence="1">The sequence shown here is derived from an EMBL/GenBank/DDBJ whole genome shotgun (WGS) entry which is preliminary data.</text>
</comment>
<dbReference type="EMBL" id="RAHJ01000017">
    <property type="protein sequence ID" value="RJX68554.1"/>
    <property type="molecule type" value="Genomic_DNA"/>
</dbReference>
<dbReference type="Proteomes" id="UP000284322">
    <property type="component" value="Unassembled WGS sequence"/>
</dbReference>
<keyword evidence="2" id="KW-1185">Reference proteome</keyword>
<sequence>MSADFDVVAGNDDAFARAMRAAGFLDDEMAIHGKGGWYHPAHPQFGVEQVSGDFFDGRAARSRCLRLTVKRDAAVVLPSVEDMIADRLGQHEIAAGDPSMLQQALALFRLSEGLDLDYLHRRITEEGGNPAHLRLS</sequence>
<organism evidence="1 2">
    <name type="scientific">Tsuneonella suprasediminis</name>
    <dbReference type="NCBI Taxonomy" id="2306996"/>
    <lineage>
        <taxon>Bacteria</taxon>
        <taxon>Pseudomonadati</taxon>
        <taxon>Pseudomonadota</taxon>
        <taxon>Alphaproteobacteria</taxon>
        <taxon>Sphingomonadales</taxon>
        <taxon>Erythrobacteraceae</taxon>
        <taxon>Tsuneonella</taxon>
    </lineage>
</organism>
<evidence type="ECO:0000313" key="2">
    <source>
        <dbReference type="Proteomes" id="UP000284322"/>
    </source>
</evidence>
<gene>
    <name evidence="1" type="ORF">D6858_05920</name>
</gene>
<reference evidence="1 2" key="1">
    <citation type="submission" date="2018-09" db="EMBL/GenBank/DDBJ databases">
        <title>Altererythrobacter sp.Ery1 and Ery12, the genome sequencing of novel strains in genus Alterythrobacter.</title>
        <authorList>
            <person name="Cheng H."/>
            <person name="Wu Y.-H."/>
            <person name="Fang C."/>
            <person name="Xu X.-W."/>
        </authorList>
    </citation>
    <scope>NUCLEOTIDE SEQUENCE [LARGE SCALE GENOMIC DNA]</scope>
    <source>
        <strain evidence="1 2">Ery12</strain>
    </source>
</reference>
<name>A0A419R3F1_9SPHN</name>
<protein>
    <submittedName>
        <fullName evidence="1">Uncharacterized protein</fullName>
    </submittedName>
</protein>
<evidence type="ECO:0000313" key="1">
    <source>
        <dbReference type="EMBL" id="RJX68554.1"/>
    </source>
</evidence>
<dbReference type="AlphaFoldDB" id="A0A419R3F1"/>
<proteinExistence type="predicted"/>